<feature type="transmembrane region" description="Helical" evidence="1">
    <location>
        <begin position="214"/>
        <end position="236"/>
    </location>
</feature>
<keyword evidence="1" id="KW-0812">Transmembrane</keyword>
<dbReference type="EMBL" id="MGEK01000039">
    <property type="protein sequence ID" value="OGL80286.1"/>
    <property type="molecule type" value="Genomic_DNA"/>
</dbReference>
<feature type="transmembrane region" description="Helical" evidence="1">
    <location>
        <begin position="187"/>
        <end position="208"/>
    </location>
</feature>
<sequence length="478" mass="54712">MIFIIPQISQQLLNDALPITGDLIHRRAVYLLTNFPNFETPAMVSSHSQLYHYFISYFNILTGLTDNMAFYGMSVINLLMLPLAGLITLILARRVNVRYAFFAPLLFLNNPNLVLPFFGHADQHLIFIFFGLFTFVILYLDATIFTKIIATLFLGITLNSSITIWLALAITLFILEQYRPRYKPLLLCLLALLLYLPFLTPPIAYLVFNDYSGTLASLPRLLLILLAAFVLLFSIYRFDRHHTSLKRYVFLYAGSILSFLFFIIARSSGPFSGNILPETVETAKTAFWSSLNIINNLFVINPNKGIEGFDIYVPIVLLLLFLSTATFFKSKTKPNEITNLLSFIILIPIVLTLLRLSLFMVSYEYFTRTPLYQLHPGRIMSISFFLLPIIVVAFLPQLKLYISKWGLLTITTALVINIAFISSFASRRVYPNWTQQSYQQLLKQSLELGIGEHLSPPEGRYACRFYHHCDVQYTGGRF</sequence>
<protein>
    <submittedName>
        <fullName evidence="2">Uncharacterized protein</fullName>
    </submittedName>
</protein>
<evidence type="ECO:0000256" key="1">
    <source>
        <dbReference type="SAM" id="Phobius"/>
    </source>
</evidence>
<feature type="transmembrane region" description="Helical" evidence="1">
    <location>
        <begin position="68"/>
        <end position="91"/>
    </location>
</feature>
<gene>
    <name evidence="2" type="ORF">A2936_02875</name>
</gene>
<feature type="transmembrane region" description="Helical" evidence="1">
    <location>
        <begin position="311"/>
        <end position="328"/>
    </location>
</feature>
<feature type="transmembrane region" description="Helical" evidence="1">
    <location>
        <begin position="379"/>
        <end position="398"/>
    </location>
</feature>
<feature type="transmembrane region" description="Helical" evidence="1">
    <location>
        <begin position="248"/>
        <end position="265"/>
    </location>
</feature>
<reference evidence="2 3" key="1">
    <citation type="journal article" date="2016" name="Nat. Commun.">
        <title>Thousands of microbial genomes shed light on interconnected biogeochemical processes in an aquifer system.</title>
        <authorList>
            <person name="Anantharaman K."/>
            <person name="Brown C.T."/>
            <person name="Hug L.A."/>
            <person name="Sharon I."/>
            <person name="Castelle C.J."/>
            <person name="Probst A.J."/>
            <person name="Thomas B.C."/>
            <person name="Singh A."/>
            <person name="Wilkins M.J."/>
            <person name="Karaoz U."/>
            <person name="Brodie E.L."/>
            <person name="Williams K.H."/>
            <person name="Hubbard S.S."/>
            <person name="Banfield J.F."/>
        </authorList>
    </citation>
    <scope>NUCLEOTIDE SEQUENCE [LARGE SCALE GENOMIC DNA]</scope>
</reference>
<keyword evidence="1" id="KW-1133">Transmembrane helix</keyword>
<evidence type="ECO:0000313" key="2">
    <source>
        <dbReference type="EMBL" id="OGL80286.1"/>
    </source>
</evidence>
<proteinExistence type="predicted"/>
<evidence type="ECO:0000313" key="3">
    <source>
        <dbReference type="Proteomes" id="UP000176846"/>
    </source>
</evidence>
<accession>A0A1F7UPT9</accession>
<feature type="transmembrane region" description="Helical" evidence="1">
    <location>
        <begin position="125"/>
        <end position="142"/>
    </location>
</feature>
<feature type="transmembrane region" description="Helical" evidence="1">
    <location>
        <begin position="148"/>
        <end position="175"/>
    </location>
</feature>
<dbReference type="Proteomes" id="UP000176846">
    <property type="component" value="Unassembled WGS sequence"/>
</dbReference>
<feature type="transmembrane region" description="Helical" evidence="1">
    <location>
        <begin position="340"/>
        <end position="359"/>
    </location>
</feature>
<dbReference type="AlphaFoldDB" id="A0A1F7UPT9"/>
<comment type="caution">
    <text evidence="2">The sequence shown here is derived from an EMBL/GenBank/DDBJ whole genome shotgun (WGS) entry which is preliminary data.</text>
</comment>
<feature type="transmembrane region" description="Helical" evidence="1">
    <location>
        <begin position="97"/>
        <end position="118"/>
    </location>
</feature>
<name>A0A1F7UPT9_9BACT</name>
<organism evidence="2 3">
    <name type="scientific">Candidatus Uhrbacteria bacterium RIFCSPLOWO2_01_FULL_47_25</name>
    <dbReference type="NCBI Taxonomy" id="1802402"/>
    <lineage>
        <taxon>Bacteria</taxon>
        <taxon>Candidatus Uhriibacteriota</taxon>
    </lineage>
</organism>
<feature type="transmembrane region" description="Helical" evidence="1">
    <location>
        <begin position="405"/>
        <end position="425"/>
    </location>
</feature>
<keyword evidence="1" id="KW-0472">Membrane</keyword>